<evidence type="ECO:0000256" key="1">
    <source>
        <dbReference type="ARBA" id="ARBA00023015"/>
    </source>
</evidence>
<proteinExistence type="predicted"/>
<dbReference type="Gene3D" id="1.10.357.10">
    <property type="entry name" value="Tetracycline Repressor, domain 2"/>
    <property type="match status" value="1"/>
</dbReference>
<dbReference type="Proteomes" id="UP000278006">
    <property type="component" value="Unassembled WGS sequence"/>
</dbReference>
<dbReference type="PANTHER" id="PTHR30055:SF148">
    <property type="entry name" value="TETR-FAMILY TRANSCRIPTIONAL REGULATOR"/>
    <property type="match status" value="1"/>
</dbReference>
<gene>
    <name evidence="6" type="ORF">D8I35_16575</name>
</gene>
<dbReference type="GO" id="GO:0003700">
    <property type="term" value="F:DNA-binding transcription factor activity"/>
    <property type="evidence" value="ECO:0007669"/>
    <property type="project" value="TreeGrafter"/>
</dbReference>
<accession>A0A3M6QL84</accession>
<dbReference type="InterPro" id="IPR011075">
    <property type="entry name" value="TetR_C"/>
</dbReference>
<dbReference type="AlphaFoldDB" id="A0A3M6QL84"/>
<keyword evidence="2 4" id="KW-0238">DNA-binding</keyword>
<evidence type="ECO:0000256" key="4">
    <source>
        <dbReference type="PROSITE-ProRule" id="PRU00335"/>
    </source>
</evidence>
<name>A0A3M6QL84_9BURK</name>
<dbReference type="SUPFAM" id="SSF46689">
    <property type="entry name" value="Homeodomain-like"/>
    <property type="match status" value="1"/>
</dbReference>
<dbReference type="Pfam" id="PF00440">
    <property type="entry name" value="TetR_N"/>
    <property type="match status" value="1"/>
</dbReference>
<evidence type="ECO:0000313" key="6">
    <source>
        <dbReference type="EMBL" id="RMX03491.1"/>
    </source>
</evidence>
<keyword evidence="1" id="KW-0805">Transcription regulation</keyword>
<dbReference type="PROSITE" id="PS50977">
    <property type="entry name" value="HTH_TETR_2"/>
    <property type="match status" value="1"/>
</dbReference>
<dbReference type="InterPro" id="IPR001647">
    <property type="entry name" value="HTH_TetR"/>
</dbReference>
<sequence length="245" mass="26745">MPNYLSPLPPFVGCCAVISAMSKVTKMTKMTKVTKARTAKGGVAADDVRPAPTPRLGGRSARVIEHVSQAVLEELRVHGMHALSVPRIAERAQVHSSSIYRRWPTAVQLVAFVAARQAEQLLPVPDTGSLAGDLRAMLVDLRRFLEGPDSAAFVAVAFASGDSAELHALTRLYWLKRVALREAMFGRARVRGELDAQTDAEELIERAIGPLYMRRFISHRPIDDAFIERVVQGVLPERMPGSAGA</sequence>
<feature type="DNA-binding region" description="H-T-H motif" evidence="4">
    <location>
        <begin position="84"/>
        <end position="103"/>
    </location>
</feature>
<keyword evidence="3" id="KW-0804">Transcription</keyword>
<dbReference type="OrthoDB" id="9796019at2"/>
<keyword evidence="7" id="KW-1185">Reference proteome</keyword>
<organism evidence="6 7">
    <name type="scientific">Corticibacter populi</name>
    <dbReference type="NCBI Taxonomy" id="1550736"/>
    <lineage>
        <taxon>Bacteria</taxon>
        <taxon>Pseudomonadati</taxon>
        <taxon>Pseudomonadota</taxon>
        <taxon>Betaproteobacteria</taxon>
        <taxon>Burkholderiales</taxon>
        <taxon>Comamonadaceae</taxon>
        <taxon>Corticibacter</taxon>
    </lineage>
</organism>
<dbReference type="InterPro" id="IPR009057">
    <property type="entry name" value="Homeodomain-like_sf"/>
</dbReference>
<evidence type="ECO:0000259" key="5">
    <source>
        <dbReference type="PROSITE" id="PS50977"/>
    </source>
</evidence>
<dbReference type="InterPro" id="IPR036271">
    <property type="entry name" value="Tet_transcr_reg_TetR-rel_C_sf"/>
</dbReference>
<evidence type="ECO:0000313" key="7">
    <source>
        <dbReference type="Proteomes" id="UP000278006"/>
    </source>
</evidence>
<evidence type="ECO:0000256" key="2">
    <source>
        <dbReference type="ARBA" id="ARBA00023125"/>
    </source>
</evidence>
<evidence type="ECO:0000256" key="3">
    <source>
        <dbReference type="ARBA" id="ARBA00023163"/>
    </source>
</evidence>
<dbReference type="InterPro" id="IPR050109">
    <property type="entry name" value="HTH-type_TetR-like_transc_reg"/>
</dbReference>
<protein>
    <submittedName>
        <fullName evidence="6">TetR/AcrR family transcriptional regulator</fullName>
    </submittedName>
</protein>
<dbReference type="Gene3D" id="1.10.10.60">
    <property type="entry name" value="Homeodomain-like"/>
    <property type="match status" value="1"/>
</dbReference>
<feature type="domain" description="HTH tetR-type" evidence="5">
    <location>
        <begin position="61"/>
        <end position="121"/>
    </location>
</feature>
<dbReference type="GO" id="GO:0000976">
    <property type="term" value="F:transcription cis-regulatory region binding"/>
    <property type="evidence" value="ECO:0007669"/>
    <property type="project" value="TreeGrafter"/>
</dbReference>
<comment type="caution">
    <text evidence="6">The sequence shown here is derived from an EMBL/GenBank/DDBJ whole genome shotgun (WGS) entry which is preliminary data.</text>
</comment>
<reference evidence="6 7" key="1">
    <citation type="submission" date="2018-10" db="EMBL/GenBank/DDBJ databases">
        <title>Draft genome of Cortibacter populi DSM10536.</title>
        <authorList>
            <person name="Bernier A.-M."/>
            <person name="Bernard K."/>
        </authorList>
    </citation>
    <scope>NUCLEOTIDE SEQUENCE [LARGE SCALE GENOMIC DNA]</scope>
    <source>
        <strain evidence="6 7">DSM 105136</strain>
    </source>
</reference>
<dbReference type="PANTHER" id="PTHR30055">
    <property type="entry name" value="HTH-TYPE TRANSCRIPTIONAL REGULATOR RUTR"/>
    <property type="match status" value="1"/>
</dbReference>
<dbReference type="Pfam" id="PF16859">
    <property type="entry name" value="TetR_C_11"/>
    <property type="match status" value="1"/>
</dbReference>
<dbReference type="SUPFAM" id="SSF48498">
    <property type="entry name" value="Tetracyclin repressor-like, C-terminal domain"/>
    <property type="match status" value="1"/>
</dbReference>
<dbReference type="EMBL" id="RDQO01000006">
    <property type="protein sequence ID" value="RMX03491.1"/>
    <property type="molecule type" value="Genomic_DNA"/>
</dbReference>